<proteinExistence type="predicted"/>
<accession>A0A9P9AE50</accession>
<dbReference type="OrthoDB" id="9998495at2759"/>
<dbReference type="InterPro" id="IPR029032">
    <property type="entry name" value="AhpD-like"/>
</dbReference>
<evidence type="ECO:0000313" key="2">
    <source>
        <dbReference type="Proteomes" id="UP000777438"/>
    </source>
</evidence>
<dbReference type="Gene3D" id="1.20.1290.10">
    <property type="entry name" value="AhpD-like"/>
    <property type="match status" value="1"/>
</dbReference>
<dbReference type="PANTHER" id="PTHR34846">
    <property type="entry name" value="4-CARBOXYMUCONOLACTONE DECARBOXYLASE FAMILY PROTEIN (AFU_ORTHOLOGUE AFUA_6G11590)"/>
    <property type="match status" value="1"/>
</dbReference>
<evidence type="ECO:0000313" key="1">
    <source>
        <dbReference type="EMBL" id="KAH6868977.1"/>
    </source>
</evidence>
<sequence>MARLPYPDVEMKGMPLNVLKLFSYSSATAEYWTKIGTAQFRKLALSHKHRELVILLSTAKFKSSYEWTHHITISTNEGVTNAQREVLAEAGNQKGFFSEQEKAGQITDLFTPQEKTLLLFLEAIIDEPEVGDDLWARVKAEFSDREIVEVITLQGFYYTFSRMTTVLNIELDTFANPPKL</sequence>
<organism evidence="1 2">
    <name type="scientific">Thelonectria olida</name>
    <dbReference type="NCBI Taxonomy" id="1576542"/>
    <lineage>
        <taxon>Eukaryota</taxon>
        <taxon>Fungi</taxon>
        <taxon>Dikarya</taxon>
        <taxon>Ascomycota</taxon>
        <taxon>Pezizomycotina</taxon>
        <taxon>Sordariomycetes</taxon>
        <taxon>Hypocreomycetidae</taxon>
        <taxon>Hypocreales</taxon>
        <taxon>Nectriaceae</taxon>
        <taxon>Thelonectria</taxon>
    </lineage>
</organism>
<comment type="caution">
    <text evidence="1">The sequence shown here is derived from an EMBL/GenBank/DDBJ whole genome shotgun (WGS) entry which is preliminary data.</text>
</comment>
<name>A0A9P9AE50_9HYPO</name>
<dbReference type="PANTHER" id="PTHR34846:SF5">
    <property type="entry name" value="CARBOXYMUCONOLACTONE DECARBOXYLASE-LIKE DOMAIN-CONTAINING PROTEIN"/>
    <property type="match status" value="1"/>
</dbReference>
<dbReference type="EMBL" id="JAGPYM010000083">
    <property type="protein sequence ID" value="KAH6868977.1"/>
    <property type="molecule type" value="Genomic_DNA"/>
</dbReference>
<keyword evidence="2" id="KW-1185">Reference proteome</keyword>
<reference evidence="1 2" key="1">
    <citation type="journal article" date="2021" name="Nat. Commun.">
        <title>Genetic determinants of endophytism in the Arabidopsis root mycobiome.</title>
        <authorList>
            <person name="Mesny F."/>
            <person name="Miyauchi S."/>
            <person name="Thiergart T."/>
            <person name="Pickel B."/>
            <person name="Atanasova L."/>
            <person name="Karlsson M."/>
            <person name="Huettel B."/>
            <person name="Barry K.W."/>
            <person name="Haridas S."/>
            <person name="Chen C."/>
            <person name="Bauer D."/>
            <person name="Andreopoulos W."/>
            <person name="Pangilinan J."/>
            <person name="LaButti K."/>
            <person name="Riley R."/>
            <person name="Lipzen A."/>
            <person name="Clum A."/>
            <person name="Drula E."/>
            <person name="Henrissat B."/>
            <person name="Kohler A."/>
            <person name="Grigoriev I.V."/>
            <person name="Martin F.M."/>
            <person name="Hacquard S."/>
        </authorList>
    </citation>
    <scope>NUCLEOTIDE SEQUENCE [LARGE SCALE GENOMIC DNA]</scope>
    <source>
        <strain evidence="1 2">MPI-CAGE-CH-0241</strain>
    </source>
</reference>
<dbReference type="AlphaFoldDB" id="A0A9P9AE50"/>
<dbReference type="SUPFAM" id="SSF69118">
    <property type="entry name" value="AhpD-like"/>
    <property type="match status" value="1"/>
</dbReference>
<gene>
    <name evidence="1" type="ORF">B0T10DRAFT_501958</name>
</gene>
<protein>
    <submittedName>
        <fullName evidence="1">AhpD-like protein</fullName>
    </submittedName>
</protein>
<dbReference type="Proteomes" id="UP000777438">
    <property type="component" value="Unassembled WGS sequence"/>
</dbReference>